<protein>
    <recommendedName>
        <fullName evidence="2">cyclic-guanylate-specific phosphodiesterase</fullName>
        <ecNumber evidence="2">3.1.4.52</ecNumber>
    </recommendedName>
</protein>
<dbReference type="Pfam" id="PF00990">
    <property type="entry name" value="GGDEF"/>
    <property type="match status" value="1"/>
</dbReference>
<comment type="catalytic activity">
    <reaction evidence="4">
        <text>3',3'-c-di-GMP + H2O = 5'-phosphoguanylyl(3'-&gt;5')guanosine + H(+)</text>
        <dbReference type="Rhea" id="RHEA:24902"/>
        <dbReference type="ChEBI" id="CHEBI:15377"/>
        <dbReference type="ChEBI" id="CHEBI:15378"/>
        <dbReference type="ChEBI" id="CHEBI:58754"/>
        <dbReference type="ChEBI" id="CHEBI:58805"/>
        <dbReference type="EC" id="3.1.4.52"/>
    </reaction>
    <physiologicalReaction direction="left-to-right" evidence="4">
        <dbReference type="Rhea" id="RHEA:24903"/>
    </physiologicalReaction>
</comment>
<evidence type="ECO:0000256" key="4">
    <source>
        <dbReference type="ARBA" id="ARBA00051114"/>
    </source>
</evidence>
<dbReference type="GO" id="GO:0071111">
    <property type="term" value="F:cyclic-guanylate-specific phosphodiesterase activity"/>
    <property type="evidence" value="ECO:0007669"/>
    <property type="project" value="UniProtKB-EC"/>
</dbReference>
<dbReference type="InterPro" id="IPR035919">
    <property type="entry name" value="EAL_sf"/>
</dbReference>
<name>A0A557S0U1_9GAMM</name>
<reference evidence="9 10" key="1">
    <citation type="submission" date="2019-07" db="EMBL/GenBank/DDBJ databases">
        <title>The pathways for chlorine oxyanion respiration interact through the shared metabolite chlorate.</title>
        <authorList>
            <person name="Barnum T.P."/>
            <person name="Cheng Y."/>
            <person name="Hill K.A."/>
            <person name="Lucas L.N."/>
            <person name="Carlson H.K."/>
            <person name="Coates J.D."/>
        </authorList>
    </citation>
    <scope>NUCLEOTIDE SEQUENCE [LARGE SCALE GENOMIC DNA]</scope>
    <source>
        <strain evidence="9 10">BK-1</strain>
    </source>
</reference>
<dbReference type="Proteomes" id="UP000316649">
    <property type="component" value="Unassembled WGS sequence"/>
</dbReference>
<dbReference type="CDD" id="cd01949">
    <property type="entry name" value="GGDEF"/>
    <property type="match status" value="1"/>
</dbReference>
<dbReference type="InterPro" id="IPR000160">
    <property type="entry name" value="GGDEF_dom"/>
</dbReference>
<feature type="domain" description="EAL" evidence="7">
    <location>
        <begin position="672"/>
        <end position="926"/>
    </location>
</feature>
<dbReference type="PANTHER" id="PTHR44757:SF2">
    <property type="entry name" value="BIOFILM ARCHITECTURE MAINTENANCE PROTEIN MBAA"/>
    <property type="match status" value="1"/>
</dbReference>
<dbReference type="InterPro" id="IPR043128">
    <property type="entry name" value="Rev_trsase/Diguanyl_cyclase"/>
</dbReference>
<proteinExistence type="predicted"/>
<evidence type="ECO:0000256" key="6">
    <source>
        <dbReference type="SAM" id="Phobius"/>
    </source>
</evidence>
<evidence type="ECO:0000256" key="1">
    <source>
        <dbReference type="ARBA" id="ARBA00001946"/>
    </source>
</evidence>
<dbReference type="SMART" id="SM00267">
    <property type="entry name" value="GGDEF"/>
    <property type="match status" value="1"/>
</dbReference>
<dbReference type="OrthoDB" id="9804951at2"/>
<evidence type="ECO:0000256" key="3">
    <source>
        <dbReference type="ARBA" id="ARBA00022636"/>
    </source>
</evidence>
<dbReference type="InterPro" id="IPR052155">
    <property type="entry name" value="Biofilm_reg_signaling"/>
</dbReference>
<evidence type="ECO:0000259" key="7">
    <source>
        <dbReference type="PROSITE" id="PS50883"/>
    </source>
</evidence>
<keyword evidence="6" id="KW-0812">Transmembrane</keyword>
<keyword evidence="10" id="KW-1185">Reference proteome</keyword>
<dbReference type="EC" id="3.1.4.52" evidence="2"/>
<dbReference type="FunFam" id="3.20.20.450:FF:000001">
    <property type="entry name" value="Cyclic di-GMP phosphodiesterase yahA"/>
    <property type="match status" value="1"/>
</dbReference>
<dbReference type="Gene3D" id="3.20.20.450">
    <property type="entry name" value="EAL domain"/>
    <property type="match status" value="1"/>
</dbReference>
<comment type="caution">
    <text evidence="9">The sequence shown here is derived from an EMBL/GenBank/DDBJ whole genome shotgun (WGS) entry which is preliminary data.</text>
</comment>
<dbReference type="Gene3D" id="3.30.70.270">
    <property type="match status" value="1"/>
</dbReference>
<dbReference type="Pfam" id="PF00563">
    <property type="entry name" value="EAL"/>
    <property type="match status" value="1"/>
</dbReference>
<dbReference type="PROSITE" id="PS50887">
    <property type="entry name" value="GGDEF"/>
    <property type="match status" value="1"/>
</dbReference>
<dbReference type="InterPro" id="IPR029787">
    <property type="entry name" value="Nucleotide_cyclase"/>
</dbReference>
<dbReference type="SMART" id="SM00052">
    <property type="entry name" value="EAL"/>
    <property type="match status" value="1"/>
</dbReference>
<accession>A0A557S0U1</accession>
<comment type="cofactor">
    <cofactor evidence="1">
        <name>Mg(2+)</name>
        <dbReference type="ChEBI" id="CHEBI:18420"/>
    </cofactor>
</comment>
<dbReference type="InterPro" id="IPR001633">
    <property type="entry name" value="EAL_dom"/>
</dbReference>
<dbReference type="GO" id="GO:0071732">
    <property type="term" value="P:cellular response to nitric oxide"/>
    <property type="evidence" value="ECO:0007669"/>
    <property type="project" value="UniProtKB-ARBA"/>
</dbReference>
<sequence length="939" mass="106363">MLYRFLKKRTNDSYRIITATIVLMALALLFFAIQSTWRAWDDFYASAARAEASQAVVQLMDASNIRAKERGYTLALLSGPVAPSDIGQKLEHIYALRQQGDIKFDRAVLLASQLVKKFPENFILRMGLQHVEEVSELKRSARERADKRILGEGGSFPPGEWFDSLTETINHEQHFRNFLSTAMIEAPVKNGAYWTIRNWVWLLSEYAGRERALLARHILTQAPLTESSRYELNQFHSVVEEHIGHIRRIRHEAGIDKRLLDAIEQMDKAISGEYAVARQELYANSLTASYTITGDQWLAIATQAIDSILNVSQVCSLIIEENVAQEKHFKSAMVILFSLMIIVFVFMVKGAISRVTETTRALIEEKKKAELSANKLEEEIAERNVLEKNLLNAQQNFLSLVMLNPTGMIILDTNDRCLFSNPAAQVMLDLEEDGVVTNKRLTSVPYSGRTELDVHCEANLWGIAEAHITETSWNGYPSKLILLHDITTRKTVENEIKHMAYHDGLTGLANRTLFKDRLDQAIKRAKRKETLIVILFIDIDKFKVINDSLGHAVGDELLCKVSGKLLCCVRTDDTVGRMGGDEFTVLIEDVTSPQDADVIVEKIQRELTTTYVINGHVIHLSVSIGTCIFPQDATDTDRLIQLADTAMFHAKESGRGEVRAFRPEMGERFNRRLRLESRLHRAADKKEFFVYYQPQVDLVTKRIIGAEALLRWEDQEFGMISPVEFIPVLEDIGLISNVGKWVLEEVCTQNKLWQERNLTPIPISVNLSPLQIVLQTLEEDVYSVLQKTGLESKYLELEITETALMKSPEACALILQQLVAMGVRISIDDFGTGYSSLSYLKKLPITKLKVDRSFVMEIPDNISDMSITTAIIGLGQSLNLDVIAEGVETLEQINFLRERGCREVQGFYFSQPLPVHQFEELLRAQSVMHVEGNQRFALL</sequence>
<evidence type="ECO:0000256" key="5">
    <source>
        <dbReference type="SAM" id="Coils"/>
    </source>
</evidence>
<feature type="transmembrane region" description="Helical" evidence="6">
    <location>
        <begin position="14"/>
        <end position="33"/>
    </location>
</feature>
<keyword evidence="3" id="KW-0973">c-di-GMP</keyword>
<dbReference type="RefSeq" id="WP_144360105.1">
    <property type="nucleotide sequence ID" value="NZ_VMNH01000023.1"/>
</dbReference>
<keyword evidence="6" id="KW-0472">Membrane</keyword>
<dbReference type="SUPFAM" id="SSF141868">
    <property type="entry name" value="EAL domain-like"/>
    <property type="match status" value="1"/>
</dbReference>
<evidence type="ECO:0000259" key="8">
    <source>
        <dbReference type="PROSITE" id="PS50887"/>
    </source>
</evidence>
<dbReference type="PANTHER" id="PTHR44757">
    <property type="entry name" value="DIGUANYLATE CYCLASE DGCP"/>
    <property type="match status" value="1"/>
</dbReference>
<dbReference type="PROSITE" id="PS50883">
    <property type="entry name" value="EAL"/>
    <property type="match status" value="1"/>
</dbReference>
<dbReference type="SUPFAM" id="SSF55073">
    <property type="entry name" value="Nucleotide cyclase"/>
    <property type="match status" value="1"/>
</dbReference>
<feature type="coiled-coil region" evidence="5">
    <location>
        <begin position="359"/>
        <end position="396"/>
    </location>
</feature>
<evidence type="ECO:0000256" key="2">
    <source>
        <dbReference type="ARBA" id="ARBA00012282"/>
    </source>
</evidence>
<dbReference type="AlphaFoldDB" id="A0A557S0U1"/>
<dbReference type="FunFam" id="3.30.70.270:FF:000001">
    <property type="entry name" value="Diguanylate cyclase domain protein"/>
    <property type="match status" value="1"/>
</dbReference>
<dbReference type="NCBIfam" id="TIGR00254">
    <property type="entry name" value="GGDEF"/>
    <property type="match status" value="1"/>
</dbReference>
<organism evidence="9 10">
    <name type="scientific">Sedimenticola selenatireducens</name>
    <dbReference type="NCBI Taxonomy" id="191960"/>
    <lineage>
        <taxon>Bacteria</taxon>
        <taxon>Pseudomonadati</taxon>
        <taxon>Pseudomonadota</taxon>
        <taxon>Gammaproteobacteria</taxon>
        <taxon>Chromatiales</taxon>
        <taxon>Sedimenticolaceae</taxon>
        <taxon>Sedimenticola</taxon>
    </lineage>
</organism>
<gene>
    <name evidence="9" type="ORF">FHP88_16080</name>
</gene>
<keyword evidence="5" id="KW-0175">Coiled coil</keyword>
<evidence type="ECO:0000313" key="10">
    <source>
        <dbReference type="Proteomes" id="UP000316649"/>
    </source>
</evidence>
<keyword evidence="6" id="KW-1133">Transmembrane helix</keyword>
<feature type="domain" description="GGDEF" evidence="8">
    <location>
        <begin position="530"/>
        <end position="663"/>
    </location>
</feature>
<evidence type="ECO:0000313" key="9">
    <source>
        <dbReference type="EMBL" id="TVO70968.1"/>
    </source>
</evidence>
<dbReference type="EMBL" id="VMNH01000023">
    <property type="protein sequence ID" value="TVO70968.1"/>
    <property type="molecule type" value="Genomic_DNA"/>
</dbReference>
<dbReference type="CDD" id="cd01948">
    <property type="entry name" value="EAL"/>
    <property type="match status" value="1"/>
</dbReference>